<dbReference type="Pfam" id="PF13374">
    <property type="entry name" value="TPR_10"/>
    <property type="match status" value="1"/>
</dbReference>
<dbReference type="InterPro" id="IPR011990">
    <property type="entry name" value="TPR-like_helical_dom_sf"/>
</dbReference>
<keyword evidence="2" id="KW-1185">Reference proteome</keyword>
<gene>
    <name evidence="1" type="ORF">CCHR01_20038</name>
</gene>
<dbReference type="InterPro" id="IPR053137">
    <property type="entry name" value="NLR-like"/>
</dbReference>
<dbReference type="PANTHER" id="PTHR46082:SF11">
    <property type="entry name" value="AAA+ ATPASE DOMAIN-CONTAINING PROTEIN-RELATED"/>
    <property type="match status" value="1"/>
</dbReference>
<dbReference type="Pfam" id="PF13424">
    <property type="entry name" value="TPR_12"/>
    <property type="match status" value="1"/>
</dbReference>
<dbReference type="Proteomes" id="UP001243330">
    <property type="component" value="Unassembled WGS sequence"/>
</dbReference>
<dbReference type="PANTHER" id="PTHR46082">
    <property type="entry name" value="ATP/GTP-BINDING PROTEIN-RELATED"/>
    <property type="match status" value="1"/>
</dbReference>
<dbReference type="Gene3D" id="1.25.40.10">
    <property type="entry name" value="Tetratricopeptide repeat domain"/>
    <property type="match status" value="1"/>
</dbReference>
<feature type="non-terminal residue" evidence="1">
    <location>
        <position position="1"/>
    </location>
</feature>
<organism evidence="1 2">
    <name type="scientific">Colletotrichum chrysophilum</name>
    <dbReference type="NCBI Taxonomy" id="1836956"/>
    <lineage>
        <taxon>Eukaryota</taxon>
        <taxon>Fungi</taxon>
        <taxon>Dikarya</taxon>
        <taxon>Ascomycota</taxon>
        <taxon>Pezizomycotina</taxon>
        <taxon>Sordariomycetes</taxon>
        <taxon>Hypocreomycetidae</taxon>
        <taxon>Glomerellales</taxon>
        <taxon>Glomerellaceae</taxon>
        <taxon>Colletotrichum</taxon>
        <taxon>Colletotrichum gloeosporioides species complex</taxon>
    </lineage>
</organism>
<proteinExistence type="predicted"/>
<accession>A0AAD8ZXA0</accession>
<evidence type="ECO:0000313" key="2">
    <source>
        <dbReference type="Proteomes" id="UP001243330"/>
    </source>
</evidence>
<reference evidence="1" key="1">
    <citation type="submission" date="2023-01" db="EMBL/GenBank/DDBJ databases">
        <title>Colletotrichum chrysophilum M932 genome sequence.</title>
        <authorList>
            <person name="Baroncelli R."/>
        </authorList>
    </citation>
    <scope>NUCLEOTIDE SEQUENCE</scope>
    <source>
        <strain evidence="1">M932</strain>
    </source>
</reference>
<comment type="caution">
    <text evidence="1">The sequence shown here is derived from an EMBL/GenBank/DDBJ whole genome shotgun (WGS) entry which is preliminary data.</text>
</comment>
<dbReference type="EMBL" id="JAQOWY010001485">
    <property type="protein sequence ID" value="KAK1837341.1"/>
    <property type="molecule type" value="Genomic_DNA"/>
</dbReference>
<evidence type="ECO:0008006" key="3">
    <source>
        <dbReference type="Google" id="ProtNLM"/>
    </source>
</evidence>
<feature type="non-terminal residue" evidence="1">
    <location>
        <position position="156"/>
    </location>
</feature>
<sequence>HTHFNAEQHDDALSAKIDLATTLRVRGKLEEAMELQENIYNLTRRKFGVSHESTLEAMFDLEHTYIRRGKHAEAVVMLCEGLTIGWMVGDNDNPETGRFEHELAVALRSCGEYRQALDLIPGAVDKLNRCLGPRHPDTLTATYTMGVLYKDLGLWM</sequence>
<dbReference type="SUPFAM" id="SSF48452">
    <property type="entry name" value="TPR-like"/>
    <property type="match status" value="1"/>
</dbReference>
<protein>
    <recommendedName>
        <fullName evidence="3">Kinesin light chain</fullName>
    </recommendedName>
</protein>
<dbReference type="AlphaFoldDB" id="A0AAD8ZXA0"/>
<name>A0AAD8ZXA0_9PEZI</name>
<evidence type="ECO:0000313" key="1">
    <source>
        <dbReference type="EMBL" id="KAK1837341.1"/>
    </source>
</evidence>